<accession>W4LFD8</accession>
<evidence type="ECO:0008006" key="3">
    <source>
        <dbReference type="Google" id="ProtNLM"/>
    </source>
</evidence>
<comment type="caution">
    <text evidence="1">The sequence shown here is derived from an EMBL/GenBank/DDBJ whole genome shotgun (WGS) entry which is preliminary data.</text>
</comment>
<proteinExistence type="predicted"/>
<reference evidence="1 2" key="1">
    <citation type="journal article" date="2014" name="Nature">
        <title>An environmental bacterial taxon with a large and distinct metabolic repertoire.</title>
        <authorList>
            <person name="Wilson M.C."/>
            <person name="Mori T."/>
            <person name="Ruckert C."/>
            <person name="Uria A.R."/>
            <person name="Helf M.J."/>
            <person name="Takada K."/>
            <person name="Gernert C."/>
            <person name="Steffens U.A."/>
            <person name="Heycke N."/>
            <person name="Schmitt S."/>
            <person name="Rinke C."/>
            <person name="Helfrich E.J."/>
            <person name="Brachmann A.O."/>
            <person name="Gurgui C."/>
            <person name="Wakimoto T."/>
            <person name="Kracht M."/>
            <person name="Crusemann M."/>
            <person name="Hentschel U."/>
            <person name="Abe I."/>
            <person name="Matsunaga S."/>
            <person name="Kalinowski J."/>
            <person name="Takeyama H."/>
            <person name="Piel J."/>
        </authorList>
    </citation>
    <scope>NUCLEOTIDE SEQUENCE [LARGE SCALE GENOMIC DNA]</scope>
    <source>
        <strain evidence="2">TSY2</strain>
    </source>
</reference>
<keyword evidence="2" id="KW-1185">Reference proteome</keyword>
<organism evidence="1 2">
    <name type="scientific">Candidatus Entotheonella gemina</name>
    <dbReference type="NCBI Taxonomy" id="1429439"/>
    <lineage>
        <taxon>Bacteria</taxon>
        <taxon>Pseudomonadati</taxon>
        <taxon>Nitrospinota/Tectimicrobiota group</taxon>
        <taxon>Candidatus Tectimicrobiota</taxon>
        <taxon>Candidatus Entotheonellia</taxon>
        <taxon>Candidatus Entotheonellales</taxon>
        <taxon>Candidatus Entotheonellaceae</taxon>
        <taxon>Candidatus Entotheonella</taxon>
    </lineage>
</organism>
<dbReference type="Proteomes" id="UP000019140">
    <property type="component" value="Unassembled WGS sequence"/>
</dbReference>
<evidence type="ECO:0000313" key="2">
    <source>
        <dbReference type="Proteomes" id="UP000019140"/>
    </source>
</evidence>
<sequence>MIPPFDSDGHLPPGLHLSDWIEFHERFCIFTHSDCRLQLCHQIERMIEEARASNIVERLIFGGSFVTSKSEPNDFDCVIVLSPGIDYERLQPFQRWVADTREASRRYRGDVFVARANQETLSIYLDFFARNRDGKQVGLIEVTI</sequence>
<evidence type="ECO:0000313" key="1">
    <source>
        <dbReference type="EMBL" id="ETW96415.1"/>
    </source>
</evidence>
<dbReference type="Pfam" id="PF22014">
    <property type="entry name" value="DUF6932"/>
    <property type="match status" value="1"/>
</dbReference>
<dbReference type="AlphaFoldDB" id="W4LFD8"/>
<protein>
    <recommendedName>
        <fullName evidence="3">Polymerase nucleotidyl transferase domain-containing protein</fullName>
    </recommendedName>
</protein>
<name>W4LFD8_9BACT</name>
<dbReference type="InterPro" id="IPR053860">
    <property type="entry name" value="DUF6932"/>
</dbReference>
<dbReference type="EMBL" id="AZHX01002185">
    <property type="protein sequence ID" value="ETW96415.1"/>
    <property type="molecule type" value="Genomic_DNA"/>
</dbReference>
<gene>
    <name evidence="1" type="ORF">ETSY2_46435</name>
</gene>
<dbReference type="HOGENOM" id="CLU_119493_0_0_7"/>